<keyword evidence="2" id="KW-1133">Transmembrane helix</keyword>
<feature type="domain" description="Cas12f1-like TNB" evidence="3">
    <location>
        <begin position="2"/>
        <end position="31"/>
    </location>
</feature>
<keyword evidence="2" id="KW-0472">Membrane</keyword>
<gene>
    <name evidence="4" type="ORF">CDQ84_13550</name>
</gene>
<evidence type="ECO:0000313" key="5">
    <source>
        <dbReference type="Proteomes" id="UP000236151"/>
    </source>
</evidence>
<sequence length="71" mass="8456">MAKLEGVKVEYVNPEYSSQRCSCCGERVSRTKDFIAKSYFQNIGVFLILDIIYYITIRSRYVNYLRRFIVQ</sequence>
<evidence type="ECO:0000256" key="2">
    <source>
        <dbReference type="SAM" id="Phobius"/>
    </source>
</evidence>
<keyword evidence="2" id="KW-0812">Transmembrane</keyword>
<name>A0A2K2F018_9CLOT</name>
<dbReference type="InterPro" id="IPR010095">
    <property type="entry name" value="Cas12f1-like_TNB"/>
</dbReference>
<proteinExistence type="predicted"/>
<organism evidence="4 5">
    <name type="scientific">Clostridium thermosuccinogenes</name>
    <dbReference type="NCBI Taxonomy" id="84032"/>
    <lineage>
        <taxon>Bacteria</taxon>
        <taxon>Bacillati</taxon>
        <taxon>Bacillota</taxon>
        <taxon>Clostridia</taxon>
        <taxon>Eubacteriales</taxon>
        <taxon>Clostridiaceae</taxon>
        <taxon>Clostridium</taxon>
    </lineage>
</organism>
<reference evidence="4 5" key="1">
    <citation type="submission" date="2017-06" db="EMBL/GenBank/DDBJ databases">
        <title>Investigating the central metabolism of Clostridium thermosuccinogenes.</title>
        <authorList>
            <person name="Koendjbiharie J.G."/>
            <person name="van Kranenburg R."/>
        </authorList>
    </citation>
    <scope>NUCLEOTIDE SEQUENCE [LARGE SCALE GENOMIC DNA]</scope>
    <source>
        <strain evidence="4 5">DSM 5806</strain>
    </source>
</reference>
<keyword evidence="5" id="KW-1185">Reference proteome</keyword>
<dbReference type="Pfam" id="PF07282">
    <property type="entry name" value="Cas12f1-like_TNB"/>
    <property type="match status" value="1"/>
</dbReference>
<comment type="caution">
    <text evidence="4">The sequence shown here is derived from an EMBL/GenBank/DDBJ whole genome shotgun (WGS) entry which is preliminary data.</text>
</comment>
<dbReference type="KEGG" id="cthd:CDO33_12620"/>
<dbReference type="GO" id="GO:0003677">
    <property type="term" value="F:DNA binding"/>
    <property type="evidence" value="ECO:0007669"/>
    <property type="project" value="UniProtKB-KW"/>
</dbReference>
<evidence type="ECO:0000313" key="4">
    <source>
        <dbReference type="EMBL" id="PNT97339.1"/>
    </source>
</evidence>
<evidence type="ECO:0000259" key="3">
    <source>
        <dbReference type="Pfam" id="PF07282"/>
    </source>
</evidence>
<keyword evidence="1" id="KW-0238">DNA-binding</keyword>
<dbReference type="Proteomes" id="UP000236151">
    <property type="component" value="Unassembled WGS sequence"/>
</dbReference>
<accession>A0A2K2F018</accession>
<dbReference type="AlphaFoldDB" id="A0A2K2F018"/>
<protein>
    <recommendedName>
        <fullName evidence="3">Cas12f1-like TNB domain-containing protein</fullName>
    </recommendedName>
</protein>
<dbReference type="RefSeq" id="WP_274540097.1">
    <property type="nucleotide sequence ID" value="NZ_CP021850.1"/>
</dbReference>
<evidence type="ECO:0000256" key="1">
    <source>
        <dbReference type="ARBA" id="ARBA00023125"/>
    </source>
</evidence>
<feature type="transmembrane region" description="Helical" evidence="2">
    <location>
        <begin position="39"/>
        <end position="57"/>
    </location>
</feature>
<dbReference type="EMBL" id="NIOJ01000038">
    <property type="protein sequence ID" value="PNT97339.1"/>
    <property type="molecule type" value="Genomic_DNA"/>
</dbReference>